<protein>
    <submittedName>
        <fullName evidence="2">Uncharacterized protein</fullName>
    </submittedName>
</protein>
<comment type="caution">
    <text evidence="2">The sequence shown here is derived from an EMBL/GenBank/DDBJ whole genome shotgun (WGS) entry which is preliminary data.</text>
</comment>
<feature type="compositionally biased region" description="Gly residues" evidence="1">
    <location>
        <begin position="26"/>
        <end position="38"/>
    </location>
</feature>
<dbReference type="Proteomes" id="UP000610293">
    <property type="component" value="Unassembled WGS sequence"/>
</dbReference>
<accession>A0AAE2Q2M7</accession>
<evidence type="ECO:0000313" key="2">
    <source>
        <dbReference type="EMBL" id="MBD8273012.1"/>
    </source>
</evidence>
<feature type="region of interest" description="Disordered" evidence="1">
    <location>
        <begin position="23"/>
        <end position="61"/>
    </location>
</feature>
<sequence length="61" mass="5942">MMEEIGKAGATVVMQLIKGVMSGLADAGGGGSEGGGASTPGRPGEDNMPPPPPKIEIAAYS</sequence>
<organism evidence="2 3">
    <name type="scientific">Pseudomonas fluorescens</name>
    <dbReference type="NCBI Taxonomy" id="294"/>
    <lineage>
        <taxon>Bacteria</taxon>
        <taxon>Pseudomonadati</taxon>
        <taxon>Pseudomonadota</taxon>
        <taxon>Gammaproteobacteria</taxon>
        <taxon>Pseudomonadales</taxon>
        <taxon>Pseudomonadaceae</taxon>
        <taxon>Pseudomonas</taxon>
    </lineage>
</organism>
<dbReference type="EMBL" id="JACYNJ010000020">
    <property type="protein sequence ID" value="MBD8273012.1"/>
    <property type="molecule type" value="Genomic_DNA"/>
</dbReference>
<evidence type="ECO:0000256" key="1">
    <source>
        <dbReference type="SAM" id="MobiDB-lite"/>
    </source>
</evidence>
<name>A0AAE2Q2M7_PSEFL</name>
<proteinExistence type="predicted"/>
<dbReference type="AlphaFoldDB" id="A0AAE2Q2M7"/>
<evidence type="ECO:0000313" key="3">
    <source>
        <dbReference type="Proteomes" id="UP000610293"/>
    </source>
</evidence>
<dbReference type="RefSeq" id="WP_191956775.1">
    <property type="nucleotide sequence ID" value="NZ_JACYNJ010000020.1"/>
</dbReference>
<gene>
    <name evidence="2" type="ORF">IFU03_24995</name>
</gene>
<reference evidence="2" key="1">
    <citation type="journal article" date="2020" name="FEMS Microbiol. Ecol.">
        <title>Temporal dynamics of bacterial communities during seed development and maturation.</title>
        <authorList>
            <person name="Chesneau G."/>
            <person name="Torres-Cortes G."/>
            <person name="Briand M."/>
            <person name="Darrasse A."/>
            <person name="Preveaux A."/>
            <person name="Marais C."/>
            <person name="Jacques M.A."/>
            <person name="Shade A."/>
            <person name="Barret M."/>
        </authorList>
    </citation>
    <scope>NUCLEOTIDE SEQUENCE</scope>
    <source>
        <strain evidence="2">CFBP13533</strain>
    </source>
</reference>